<evidence type="ECO:0000256" key="1">
    <source>
        <dbReference type="SAM" id="MobiDB-lite"/>
    </source>
</evidence>
<protein>
    <submittedName>
        <fullName evidence="2">Uncharacterized protein</fullName>
    </submittedName>
</protein>
<dbReference type="InParanoid" id="A0A286UWV7"/>
<feature type="region of interest" description="Disordered" evidence="1">
    <location>
        <begin position="900"/>
        <end position="919"/>
    </location>
</feature>
<dbReference type="STRING" id="2282107.A0A286UWV7"/>
<dbReference type="InterPro" id="IPR019350">
    <property type="entry name" value="RNA_pol_I-sp_TIF_RRN6-like"/>
</dbReference>
<dbReference type="PANTHER" id="PTHR28221:SF2">
    <property type="entry name" value="RNA POLYMERASE I-SPECIFIC TRANSCRIPTION INITIATION FACTOR RRN6"/>
    <property type="match status" value="1"/>
</dbReference>
<dbReference type="AlphaFoldDB" id="A0A286UWV7"/>
<sequence>MSFWPSNTNSTSKFTSSRRKLDKTYNYPLIEYGGLGAAVLSSNNENGFEWKTIYSSQQGLLRAFNDPLEIFPCTRVEDVINKDISLRQQVQHGTQFLRTHYPNLEVPIELISNELSSLKEVERQRLEFDAFQGNLLASAFCYESSKKKTLPLIFPTGSLFRDLNISPINLRKNGVLFQPNVKSTVSFDTPINQICTSSPATAFSRRDGHFMAVRTFGSLSVYDIRNQNTNFIEKDKPPYVTTEIMTVHSSETDGAKIVDMSFSNPDHSDLYVVTEGGVGFQCSQSPERTNVNRIYGDSLDSNSNFWRILGDGPSTGLITSERQIQRFDTRTESSAVEFLSYNDDDNVITSLCHANADHLFCVATTNQVMWVDDRYPSKPLLGWKHRRVYDRKLTAQCIDFQDSSLTVLSSPKHRHVSVVCVGKSGDSPLQCQLRPSSFKSPTPPDRKIVGQTLIRHTEDSLSFSLIELSNLETEDERQRFEFSWSTEVTRLDEKSVKIGSDKGKLTEREYIVVDIDDCYKSIFGPQEGKGANNEDAEAVFETLENMPFFWQRDDLDYDHIRTLYDVAYGSGKDPHYRRARSDFLSGTALDSSRGYSARRLEKLPVKDVTRGASWHVNIEETMARISPDVFGKGIHKEAERYKLFTVEKDADEEYPEAERFESEACEQVALDLSLSVDIFSSKKIGFSTTTTMTTSSLLEGGREEEEGLTHTQSEADLALTQATEKLSLSQNDKRKAPPQVEFGFLRPVNNKNIQSTDSDSDPETTRKDGRDKEAEAGEEEEEEGEGEKGEGGGVKMPLGIRLLLSEWTIGDDPDKYHYVDPYDLDGLNASQYNYHHHHSQSQSQSQSQGQKVGGRIPNANANSSQAQSQSQVQAPSQSQSQGTIRIPQSQAPPTVVVARSITSGPVSGPGTASAGLNSKRVPTVVASSGGTSGTSGIGGSGGLSTSQPLLFPRSNTQAETQTQTQMETTSSQPQPGFGFGGMGTATQVLPGPFGGRQGSGQGQNQNLGKKKVVKKRKGGF</sequence>
<accession>A0A286UWV7</accession>
<feature type="region of interest" description="Disordered" evidence="1">
    <location>
        <begin position="835"/>
        <end position="895"/>
    </location>
</feature>
<comment type="caution">
    <text evidence="2">The sequence shown here is derived from an EMBL/GenBank/DDBJ whole genome shotgun (WGS) entry which is preliminary data.</text>
</comment>
<organism evidence="2 3">
    <name type="scientific">Pyrrhoderma noxium</name>
    <dbReference type="NCBI Taxonomy" id="2282107"/>
    <lineage>
        <taxon>Eukaryota</taxon>
        <taxon>Fungi</taxon>
        <taxon>Dikarya</taxon>
        <taxon>Basidiomycota</taxon>
        <taxon>Agaricomycotina</taxon>
        <taxon>Agaricomycetes</taxon>
        <taxon>Hymenochaetales</taxon>
        <taxon>Hymenochaetaceae</taxon>
        <taxon>Pyrrhoderma</taxon>
    </lineage>
</organism>
<name>A0A286UWV7_9AGAM</name>
<dbReference type="InterPro" id="IPR036322">
    <property type="entry name" value="WD40_repeat_dom_sf"/>
</dbReference>
<gene>
    <name evidence="2" type="ORF">PNOK_0107000</name>
</gene>
<dbReference type="SUPFAM" id="SSF50978">
    <property type="entry name" value="WD40 repeat-like"/>
    <property type="match status" value="1"/>
</dbReference>
<dbReference type="EMBL" id="NBII01000001">
    <property type="protein sequence ID" value="PAV24002.1"/>
    <property type="molecule type" value="Genomic_DNA"/>
</dbReference>
<feature type="compositionally biased region" description="Acidic residues" evidence="1">
    <location>
        <begin position="776"/>
        <end position="785"/>
    </location>
</feature>
<feature type="compositionally biased region" description="Low complexity" evidence="1">
    <location>
        <begin position="956"/>
        <end position="976"/>
    </location>
</feature>
<feature type="compositionally biased region" description="Basic residues" evidence="1">
    <location>
        <begin position="1008"/>
        <end position="1020"/>
    </location>
</feature>
<evidence type="ECO:0000313" key="3">
    <source>
        <dbReference type="Proteomes" id="UP000217199"/>
    </source>
</evidence>
<dbReference type="Proteomes" id="UP000217199">
    <property type="component" value="Unassembled WGS sequence"/>
</dbReference>
<evidence type="ECO:0000313" key="2">
    <source>
        <dbReference type="EMBL" id="PAV24002.1"/>
    </source>
</evidence>
<dbReference type="OrthoDB" id="2382881at2759"/>
<dbReference type="PANTHER" id="PTHR28221">
    <property type="entry name" value="RNA POLYMERASE I-SPECIFIC TRANSCRIPTION INITIATION FACTOR RRN6"/>
    <property type="match status" value="1"/>
</dbReference>
<keyword evidence="3" id="KW-1185">Reference proteome</keyword>
<feature type="compositionally biased region" description="Basic and acidic residues" evidence="1">
    <location>
        <begin position="763"/>
        <end position="775"/>
    </location>
</feature>
<feature type="region of interest" description="Disordered" evidence="1">
    <location>
        <begin position="725"/>
        <end position="795"/>
    </location>
</feature>
<feature type="compositionally biased region" description="Low complexity" evidence="1">
    <location>
        <begin position="858"/>
        <end position="881"/>
    </location>
</feature>
<feature type="compositionally biased region" description="Gly residues" evidence="1">
    <location>
        <begin position="992"/>
        <end position="1001"/>
    </location>
</feature>
<reference evidence="2 3" key="1">
    <citation type="journal article" date="2017" name="Mol. Ecol.">
        <title>Comparative and population genomic landscape of Phellinus noxius: A hypervariable fungus causing root rot in trees.</title>
        <authorList>
            <person name="Chung C.L."/>
            <person name="Lee T.J."/>
            <person name="Akiba M."/>
            <person name="Lee H.H."/>
            <person name="Kuo T.H."/>
            <person name="Liu D."/>
            <person name="Ke H.M."/>
            <person name="Yokoi T."/>
            <person name="Roa M.B."/>
            <person name="Lu M.J."/>
            <person name="Chang Y.Y."/>
            <person name="Ann P.J."/>
            <person name="Tsai J.N."/>
            <person name="Chen C.Y."/>
            <person name="Tzean S.S."/>
            <person name="Ota Y."/>
            <person name="Hattori T."/>
            <person name="Sahashi N."/>
            <person name="Liou R.F."/>
            <person name="Kikuchi T."/>
            <person name="Tsai I.J."/>
        </authorList>
    </citation>
    <scope>NUCLEOTIDE SEQUENCE [LARGE SCALE GENOMIC DNA]</scope>
    <source>
        <strain evidence="2 3">FFPRI411160</strain>
    </source>
</reference>
<proteinExistence type="predicted"/>
<feature type="region of interest" description="Disordered" evidence="1">
    <location>
        <begin position="692"/>
        <end position="712"/>
    </location>
</feature>
<feature type="region of interest" description="Disordered" evidence="1">
    <location>
        <begin position="956"/>
        <end position="1020"/>
    </location>
</feature>
<feature type="compositionally biased region" description="Polar residues" evidence="1">
    <location>
        <begin position="882"/>
        <end position="892"/>
    </location>
</feature>